<name>A0A3D8L148_9BACT</name>
<dbReference type="Pfam" id="PF13692">
    <property type="entry name" value="Glyco_trans_1_4"/>
    <property type="match status" value="1"/>
</dbReference>
<evidence type="ECO:0000313" key="1">
    <source>
        <dbReference type="EMBL" id="RDV11095.1"/>
    </source>
</evidence>
<proteinExistence type="predicted"/>
<dbReference type="SUPFAM" id="SSF53756">
    <property type="entry name" value="UDP-Glycosyltransferase/glycogen phosphorylase"/>
    <property type="match status" value="1"/>
</dbReference>
<sequence length="376" mass="43845">MIAIIQPFVPHYRTDFFNKLSQKIKLDLYCYQGQDKLKASNFFKGKVKASPLKAIAIGPLLVYNPFALLDKKYDTLVLMLHFGHLTTWLILLLKPLLKKKIILWGHGISIKRYIKEESKPNIFLKWMIGLSDGLWVYTDKEYYLWNKQFPKLSITSLGNTISNVEDIVKLSDEKNKRDLKLEFKIFQPRVLIYCARFNEPGRRVDLLLKLIENLDPEKYAFIIIGAGRLKPDFIKFRHVYDFGEVYERNLKEKLFNIADVYFQPGWVGLSVVEAMAYGKPVFTFERSKDVLQCVEYHYIKSGYNGMIFKTFTECLERIVSLTEAEIDQLSSNALEFVKKELTMEKMVSQAFRLLEDVCKGVDPEVYQHHSGIKSKS</sequence>
<dbReference type="GO" id="GO:0016740">
    <property type="term" value="F:transferase activity"/>
    <property type="evidence" value="ECO:0007669"/>
    <property type="project" value="UniProtKB-KW"/>
</dbReference>
<comment type="caution">
    <text evidence="1">The sequence shown here is derived from an EMBL/GenBank/DDBJ whole genome shotgun (WGS) entry which is preliminary data.</text>
</comment>
<organism evidence="1 2">
    <name type="scientific">Pontibacter diazotrophicus</name>
    <dbReference type="NCBI Taxonomy" id="1400979"/>
    <lineage>
        <taxon>Bacteria</taxon>
        <taxon>Pseudomonadati</taxon>
        <taxon>Bacteroidota</taxon>
        <taxon>Cytophagia</taxon>
        <taxon>Cytophagales</taxon>
        <taxon>Hymenobacteraceae</taxon>
        <taxon>Pontibacter</taxon>
    </lineage>
</organism>
<dbReference type="EMBL" id="QRGR01000046">
    <property type="protein sequence ID" value="RDV11095.1"/>
    <property type="molecule type" value="Genomic_DNA"/>
</dbReference>
<gene>
    <name evidence="1" type="ORF">DXT99_25345</name>
</gene>
<protein>
    <submittedName>
        <fullName evidence="1">Glycosyltransferase</fullName>
    </submittedName>
</protein>
<dbReference type="Proteomes" id="UP000256708">
    <property type="component" value="Unassembled WGS sequence"/>
</dbReference>
<dbReference type="Gene3D" id="3.40.50.2000">
    <property type="entry name" value="Glycogen Phosphorylase B"/>
    <property type="match status" value="2"/>
</dbReference>
<reference evidence="2" key="1">
    <citation type="submission" date="2018-08" db="EMBL/GenBank/DDBJ databases">
        <authorList>
            <person name="Liu Z.-W."/>
            <person name="Du Z.-J."/>
        </authorList>
    </citation>
    <scope>NUCLEOTIDE SEQUENCE [LARGE SCALE GENOMIC DNA]</scope>
    <source>
        <strain evidence="2">H4X</strain>
    </source>
</reference>
<dbReference type="RefSeq" id="WP_115568394.1">
    <property type="nucleotide sequence ID" value="NZ_QRGR01000046.1"/>
</dbReference>
<keyword evidence="2" id="KW-1185">Reference proteome</keyword>
<evidence type="ECO:0000313" key="2">
    <source>
        <dbReference type="Proteomes" id="UP000256708"/>
    </source>
</evidence>
<keyword evidence="1" id="KW-0808">Transferase</keyword>
<dbReference type="OrthoDB" id="9802525at2"/>
<accession>A0A3D8L148</accession>
<dbReference type="AlphaFoldDB" id="A0A3D8L148"/>